<accession>A0A7J7P5J9</accession>
<dbReference type="PANTHER" id="PTHR47876">
    <property type="entry name" value="OS08G0260000 PROTEIN"/>
    <property type="match status" value="1"/>
</dbReference>
<dbReference type="OrthoDB" id="1743164at2759"/>
<dbReference type="GO" id="GO:0006355">
    <property type="term" value="P:regulation of DNA-templated transcription"/>
    <property type="evidence" value="ECO:0007669"/>
    <property type="project" value="InterPro"/>
</dbReference>
<proteinExistence type="predicted"/>
<dbReference type="Pfam" id="PF00360">
    <property type="entry name" value="PHY"/>
    <property type="match status" value="1"/>
</dbReference>
<dbReference type="Proteomes" id="UP000541444">
    <property type="component" value="Unassembled WGS sequence"/>
</dbReference>
<sequence>MPTEDQIRDIASWLHQHHNGSTGLSTDSLVETGYLGTFVLGEEVCEMAAISITSKDFHFWFRSHGAKDIKWGGAKRDPKDKVVYERTQWVNDLHIVTAKIVRLIETASVPILAVDVCGQEGDKVVFGFFDKKDKYLEALLSVNERMDAKGKIIGVLGFLHMASPELQHALQVQRMSEEVVKISLKELAYVRREIRNPLQGITFN</sequence>
<evidence type="ECO:0000313" key="2">
    <source>
        <dbReference type="EMBL" id="KAF6174404.1"/>
    </source>
</evidence>
<dbReference type="InterPro" id="IPR043150">
    <property type="entry name" value="Phytochrome_PHY_sf"/>
</dbReference>
<organism evidence="2 3">
    <name type="scientific">Kingdonia uniflora</name>
    <dbReference type="NCBI Taxonomy" id="39325"/>
    <lineage>
        <taxon>Eukaryota</taxon>
        <taxon>Viridiplantae</taxon>
        <taxon>Streptophyta</taxon>
        <taxon>Embryophyta</taxon>
        <taxon>Tracheophyta</taxon>
        <taxon>Spermatophyta</taxon>
        <taxon>Magnoliopsida</taxon>
        <taxon>Ranunculales</taxon>
        <taxon>Circaeasteraceae</taxon>
        <taxon>Kingdonia</taxon>
    </lineage>
</organism>
<dbReference type="AlphaFoldDB" id="A0A7J7P5J9"/>
<dbReference type="Gene3D" id="3.30.450.270">
    <property type="match status" value="1"/>
</dbReference>
<comment type="caution">
    <text evidence="2">The sequence shown here is derived from an EMBL/GenBank/DDBJ whole genome shotgun (WGS) entry which is preliminary data.</text>
</comment>
<reference evidence="2 3" key="1">
    <citation type="journal article" date="2020" name="IScience">
        <title>Genome Sequencing of the Endangered Kingdonia uniflora (Circaeasteraceae, Ranunculales) Reveals Potential Mechanisms of Evolutionary Specialization.</title>
        <authorList>
            <person name="Sun Y."/>
            <person name="Deng T."/>
            <person name="Zhang A."/>
            <person name="Moore M.J."/>
            <person name="Landis J.B."/>
            <person name="Lin N."/>
            <person name="Zhang H."/>
            <person name="Zhang X."/>
            <person name="Huang J."/>
            <person name="Zhang X."/>
            <person name="Sun H."/>
            <person name="Wang H."/>
        </authorList>
    </citation>
    <scope>NUCLEOTIDE SEQUENCE [LARGE SCALE GENOMIC DNA]</scope>
    <source>
        <strain evidence="2">TB1705</strain>
        <tissue evidence="2">Leaf</tissue>
    </source>
</reference>
<dbReference type="GO" id="GO:0009584">
    <property type="term" value="P:detection of visible light"/>
    <property type="evidence" value="ECO:0007669"/>
    <property type="project" value="InterPro"/>
</dbReference>
<dbReference type="PANTHER" id="PTHR47876:SF3">
    <property type="entry name" value="PHYTOCHROME 1"/>
    <property type="match status" value="1"/>
</dbReference>
<dbReference type="InterPro" id="IPR013515">
    <property type="entry name" value="Phytochrome_cen-reg"/>
</dbReference>
<dbReference type="SUPFAM" id="SSF55781">
    <property type="entry name" value="GAF domain-like"/>
    <property type="match status" value="1"/>
</dbReference>
<feature type="domain" description="Phytochrome central region" evidence="1">
    <location>
        <begin position="2"/>
        <end position="81"/>
    </location>
</feature>
<protein>
    <recommendedName>
        <fullName evidence="1">Phytochrome central region domain-containing protein</fullName>
    </recommendedName>
</protein>
<dbReference type="EMBL" id="JACGCM010000267">
    <property type="protein sequence ID" value="KAF6174404.1"/>
    <property type="molecule type" value="Genomic_DNA"/>
</dbReference>
<name>A0A7J7P5J9_9MAGN</name>
<evidence type="ECO:0000259" key="1">
    <source>
        <dbReference type="Pfam" id="PF00360"/>
    </source>
</evidence>
<gene>
    <name evidence="2" type="ORF">GIB67_024426</name>
</gene>
<keyword evidence="3" id="KW-1185">Reference proteome</keyword>
<evidence type="ECO:0000313" key="3">
    <source>
        <dbReference type="Proteomes" id="UP000541444"/>
    </source>
</evidence>